<reference evidence="2" key="1">
    <citation type="submission" date="2022-11" db="UniProtKB">
        <authorList>
            <consortium name="WormBaseParasite"/>
        </authorList>
    </citation>
    <scope>IDENTIFICATION</scope>
</reference>
<evidence type="ECO:0000313" key="2">
    <source>
        <dbReference type="WBParaSite" id="PDA_v2.g12264.t1"/>
    </source>
</evidence>
<protein>
    <submittedName>
        <fullName evidence="2">Uncharacterized protein</fullName>
    </submittedName>
</protein>
<sequence>MKLINERQKHLMAITYPSILESLQPLKVFYKNEMCFSGFNAFDGLDYAVIDHATVVKMNLIETRSYISSSLKLPEFHIRHLEIHQPPFSSNDIRRLHIYENPFSSVLLLKLLSSRTIIFSCPLLNQTLGAPEFNPGLTLAEILKKAPYLEEIGIKYTNIQNGNTWPNDIIKYNKAKYLKNLHLSISGLNFNTDDLAVLMKVSYSFEA</sequence>
<keyword evidence="1" id="KW-1185">Reference proteome</keyword>
<name>A0A914PC05_9BILA</name>
<dbReference type="Proteomes" id="UP000887578">
    <property type="component" value="Unplaced"/>
</dbReference>
<proteinExistence type="predicted"/>
<accession>A0A914PC05</accession>
<dbReference type="AlphaFoldDB" id="A0A914PC05"/>
<evidence type="ECO:0000313" key="1">
    <source>
        <dbReference type="Proteomes" id="UP000887578"/>
    </source>
</evidence>
<organism evidence="1 2">
    <name type="scientific">Panagrolaimus davidi</name>
    <dbReference type="NCBI Taxonomy" id="227884"/>
    <lineage>
        <taxon>Eukaryota</taxon>
        <taxon>Metazoa</taxon>
        <taxon>Ecdysozoa</taxon>
        <taxon>Nematoda</taxon>
        <taxon>Chromadorea</taxon>
        <taxon>Rhabditida</taxon>
        <taxon>Tylenchina</taxon>
        <taxon>Panagrolaimomorpha</taxon>
        <taxon>Panagrolaimoidea</taxon>
        <taxon>Panagrolaimidae</taxon>
        <taxon>Panagrolaimus</taxon>
    </lineage>
</organism>
<dbReference type="WBParaSite" id="PDA_v2.g12264.t1">
    <property type="protein sequence ID" value="PDA_v2.g12264.t1"/>
    <property type="gene ID" value="PDA_v2.g12264"/>
</dbReference>